<feature type="signal peptide" evidence="1">
    <location>
        <begin position="1"/>
        <end position="20"/>
    </location>
</feature>
<sequence length="83" mass="8787">MCVWMCVCFCVCMCICGGSRLTTNLITKSATNTKTTSRPTSHLHQSHGIGDVVHHRIPSPIANVSPSATTAASTGIIALSWSK</sequence>
<feature type="chain" id="PRO_5014792224" evidence="1">
    <location>
        <begin position="21"/>
        <end position="83"/>
    </location>
</feature>
<protein>
    <submittedName>
        <fullName evidence="2">Putative secreted protein</fullName>
    </submittedName>
</protein>
<reference evidence="2" key="1">
    <citation type="submission" date="2018-01" db="EMBL/GenBank/DDBJ databases">
        <title>An insight into the sialome of Amazonian anophelines.</title>
        <authorList>
            <person name="Ribeiro J.M."/>
            <person name="Scarpassa V."/>
            <person name="Calvo E."/>
        </authorList>
    </citation>
    <scope>NUCLEOTIDE SEQUENCE</scope>
</reference>
<name>A0A2M4DMX0_ANODA</name>
<evidence type="ECO:0000256" key="1">
    <source>
        <dbReference type="SAM" id="SignalP"/>
    </source>
</evidence>
<dbReference type="EMBL" id="GGFL01014725">
    <property type="protein sequence ID" value="MBW78903.1"/>
    <property type="molecule type" value="Transcribed_RNA"/>
</dbReference>
<dbReference type="AlphaFoldDB" id="A0A2M4DMX0"/>
<proteinExistence type="predicted"/>
<evidence type="ECO:0000313" key="2">
    <source>
        <dbReference type="EMBL" id="MBW78903.1"/>
    </source>
</evidence>
<keyword evidence="1" id="KW-0732">Signal</keyword>
<accession>A0A2M4DMX0</accession>
<organism evidence="2">
    <name type="scientific">Anopheles darlingi</name>
    <name type="common">Mosquito</name>
    <dbReference type="NCBI Taxonomy" id="43151"/>
    <lineage>
        <taxon>Eukaryota</taxon>
        <taxon>Metazoa</taxon>
        <taxon>Ecdysozoa</taxon>
        <taxon>Arthropoda</taxon>
        <taxon>Hexapoda</taxon>
        <taxon>Insecta</taxon>
        <taxon>Pterygota</taxon>
        <taxon>Neoptera</taxon>
        <taxon>Endopterygota</taxon>
        <taxon>Diptera</taxon>
        <taxon>Nematocera</taxon>
        <taxon>Culicoidea</taxon>
        <taxon>Culicidae</taxon>
        <taxon>Anophelinae</taxon>
        <taxon>Anopheles</taxon>
    </lineage>
</organism>